<name>A0ABZ0PAU2_9BACT</name>
<keyword evidence="2" id="KW-1185">Reference proteome</keyword>
<dbReference type="GeneID" id="94493317"/>
<reference evidence="1" key="1">
    <citation type="submission" date="2023-11" db="EMBL/GenBank/DDBJ databases">
        <title>Completed genome sequence of Mycoplasma equirhinis type strain M432/72.</title>
        <authorList>
            <person name="Spergser J."/>
        </authorList>
    </citation>
    <scope>NUCLEOTIDE SEQUENCE [LARGE SCALE GENOMIC DNA]</scope>
    <source>
        <strain evidence="1">M432/72</strain>
    </source>
</reference>
<sequence length="305" mass="35772">MLDKDIFSGFLSDTLKDFDPEKEKVKILSHPLVIQLLSKLKLNEMQINKNMNLLQKYYDYVEDKNEEPRWKIYLDQYGNLVLDFTNGKSFVKQKMLNNFLLTSITPLDADLEAYFRIPDKSKPKKIMQDANNALRHFSPLIYADIKKITDTENKNYSKGLFLVDSNFKSAKAIFQYLAVIFATNKNKTVALLDESSLFNHYYQLLSNPEGQNNLSNLLVQVDYLFIDRFSVFSKPEWYINLLIDILMKREDERRHTFISSLIDITNDSINIIFHHKNANTIGIKRIENLFKNLINRLTIKHIANK</sequence>
<gene>
    <name evidence="1" type="ORF">R9B83_00360</name>
</gene>
<proteinExistence type="predicted"/>
<protein>
    <submittedName>
        <fullName evidence="1">Uncharacterized protein</fullName>
    </submittedName>
</protein>
<dbReference type="Proteomes" id="UP001303601">
    <property type="component" value="Chromosome"/>
</dbReference>
<dbReference type="Gene3D" id="3.40.50.300">
    <property type="entry name" value="P-loop containing nucleotide triphosphate hydrolases"/>
    <property type="match status" value="1"/>
</dbReference>
<evidence type="ECO:0000313" key="2">
    <source>
        <dbReference type="Proteomes" id="UP001303601"/>
    </source>
</evidence>
<organism evidence="1 2">
    <name type="scientific">Metamycoplasma equirhinis</name>
    <dbReference type="NCBI Taxonomy" id="92402"/>
    <lineage>
        <taxon>Bacteria</taxon>
        <taxon>Bacillati</taxon>
        <taxon>Mycoplasmatota</taxon>
        <taxon>Mycoplasmoidales</taxon>
        <taxon>Metamycoplasmataceae</taxon>
        <taxon>Metamycoplasma</taxon>
    </lineage>
</organism>
<accession>A0ABZ0PAU2</accession>
<evidence type="ECO:0000313" key="1">
    <source>
        <dbReference type="EMBL" id="WPB54020.1"/>
    </source>
</evidence>
<dbReference type="InterPro" id="IPR027417">
    <property type="entry name" value="P-loop_NTPase"/>
</dbReference>
<dbReference type="RefSeq" id="WP_140031405.1">
    <property type="nucleotide sequence ID" value="NZ_CP137845.1"/>
</dbReference>
<dbReference type="EMBL" id="CP137845">
    <property type="protein sequence ID" value="WPB54020.1"/>
    <property type="molecule type" value="Genomic_DNA"/>
</dbReference>